<proteinExistence type="predicted"/>
<dbReference type="EMBL" id="JARGDL010000002">
    <property type="protein sequence ID" value="MDF1611039.1"/>
    <property type="molecule type" value="Genomic_DNA"/>
</dbReference>
<organism evidence="1 2">
    <name type="scientific">Stygiobacter electus</name>
    <dbReference type="NCBI Taxonomy" id="3032292"/>
    <lineage>
        <taxon>Bacteria</taxon>
        <taxon>Pseudomonadati</taxon>
        <taxon>Ignavibacteriota</taxon>
        <taxon>Ignavibacteria</taxon>
        <taxon>Ignavibacteriales</taxon>
        <taxon>Melioribacteraceae</taxon>
        <taxon>Stygiobacter</taxon>
    </lineage>
</organism>
<dbReference type="AlphaFoldDB" id="A0AAE3NYD2"/>
<evidence type="ECO:0000313" key="2">
    <source>
        <dbReference type="Proteomes" id="UP001221302"/>
    </source>
</evidence>
<dbReference type="Proteomes" id="UP001221302">
    <property type="component" value="Unassembled WGS sequence"/>
</dbReference>
<reference evidence="1" key="1">
    <citation type="submission" date="2023-03" db="EMBL/GenBank/DDBJ databases">
        <title>Stygiobacter electus gen. nov., sp. nov., facultatively anaerobic thermotolerant bacterium of the class Ignavibacteria from a well of Yessentuki mineral water deposit.</title>
        <authorList>
            <person name="Podosokorskaya O.A."/>
            <person name="Elcheninov A.G."/>
            <person name="Petrova N.F."/>
            <person name="Zavarzina D.G."/>
            <person name="Kublanov I.V."/>
            <person name="Merkel A.Y."/>
        </authorList>
    </citation>
    <scope>NUCLEOTIDE SEQUENCE</scope>
    <source>
        <strain evidence="1">09-Me</strain>
    </source>
</reference>
<keyword evidence="2" id="KW-1185">Reference proteome</keyword>
<evidence type="ECO:0000313" key="1">
    <source>
        <dbReference type="EMBL" id="MDF1611039.1"/>
    </source>
</evidence>
<dbReference type="RefSeq" id="WP_321534804.1">
    <property type="nucleotide sequence ID" value="NZ_JARGDL010000002.1"/>
</dbReference>
<gene>
    <name evidence="1" type="ORF">P0M35_02680</name>
</gene>
<protein>
    <submittedName>
        <fullName evidence="1">Uncharacterized protein</fullName>
    </submittedName>
</protein>
<name>A0AAE3NYD2_9BACT</name>
<comment type="caution">
    <text evidence="1">The sequence shown here is derived from an EMBL/GenBank/DDBJ whole genome shotgun (WGS) entry which is preliminary data.</text>
</comment>
<sequence>MASIKIFLIAIFLTNCNNLNEPSLLIKGSVKYISLEGGFYGIISDKNENFDSINLPKEFQKDDLKILFSYKERNDLYSFHMWGKIIELTEIKLDEE</sequence>
<accession>A0AAE3NYD2</accession>